<dbReference type="PANTHER" id="PTHR19959:SF119">
    <property type="entry name" value="FUNGAL LIPASE-LIKE DOMAIN-CONTAINING PROTEIN"/>
    <property type="match status" value="1"/>
</dbReference>
<evidence type="ECO:0000313" key="2">
    <source>
        <dbReference type="EMBL" id="TGB06796.1"/>
    </source>
</evidence>
<protein>
    <submittedName>
        <fullName evidence="2">ATP-binding protein</fullName>
    </submittedName>
</protein>
<keyword evidence="3" id="KW-1185">Reference proteome</keyword>
<dbReference type="OrthoDB" id="3218567at2"/>
<proteinExistence type="predicted"/>
<dbReference type="SUPFAM" id="SSF48452">
    <property type="entry name" value="TPR-like"/>
    <property type="match status" value="5"/>
</dbReference>
<gene>
    <name evidence="2" type="ORF">E4099_17925</name>
</gene>
<dbReference type="GO" id="GO:0005524">
    <property type="term" value="F:ATP binding"/>
    <property type="evidence" value="ECO:0007669"/>
    <property type="project" value="UniProtKB-KW"/>
</dbReference>
<dbReference type="Pfam" id="PF13374">
    <property type="entry name" value="TPR_10"/>
    <property type="match status" value="1"/>
</dbReference>
<dbReference type="InterPro" id="IPR011990">
    <property type="entry name" value="TPR-like_helical_dom_sf"/>
</dbReference>
<dbReference type="SMART" id="SM00028">
    <property type="entry name" value="TPR"/>
    <property type="match status" value="9"/>
</dbReference>
<evidence type="ECO:0000313" key="3">
    <source>
        <dbReference type="Proteomes" id="UP000297948"/>
    </source>
</evidence>
<dbReference type="RefSeq" id="WP_135340090.1">
    <property type="nucleotide sequence ID" value="NZ_JBHLTX010000060.1"/>
</dbReference>
<dbReference type="PANTHER" id="PTHR19959">
    <property type="entry name" value="KINESIN LIGHT CHAIN"/>
    <property type="match status" value="1"/>
</dbReference>
<feature type="region of interest" description="Disordered" evidence="1">
    <location>
        <begin position="297"/>
        <end position="321"/>
    </location>
</feature>
<dbReference type="InterPro" id="IPR027417">
    <property type="entry name" value="P-loop_NTPase"/>
</dbReference>
<keyword evidence="2" id="KW-0067">ATP-binding</keyword>
<dbReference type="SUPFAM" id="SSF52540">
    <property type="entry name" value="P-loop containing nucleoside triphosphate hydrolases"/>
    <property type="match status" value="1"/>
</dbReference>
<keyword evidence="2" id="KW-0547">Nucleotide-binding</keyword>
<accession>A0A4Z0H5L8</accession>
<dbReference type="InterPro" id="IPR019734">
    <property type="entry name" value="TPR_rpt"/>
</dbReference>
<dbReference type="Gene3D" id="1.25.40.10">
    <property type="entry name" value="Tetratricopeptide repeat domain"/>
    <property type="match status" value="6"/>
</dbReference>
<evidence type="ECO:0000256" key="1">
    <source>
        <dbReference type="SAM" id="MobiDB-lite"/>
    </source>
</evidence>
<dbReference type="EMBL" id="SRID01000163">
    <property type="protein sequence ID" value="TGB06796.1"/>
    <property type="molecule type" value="Genomic_DNA"/>
</dbReference>
<sequence>MTAWLRKGSRTDTPAGVNVQAHGERSAAVNGPVTTLVTGDRNVVTVHPPGPSLRDRLSEWDDLAATIRPPRSPSTLLEAHRAVVPFRGRTDLLEELDAWCARPGFGVQLLYGPGGQGKTRLARHFTDRLAGRGWDALWLGRHVAAADLMALQEATAPLIVVVDYAETRTEQLLGLMRAALRAADTTPFKILLLARTAADWWSEFQDRARVEDLYDVPGTALPPLQPDAEDRAEAYRQAVDAFARALPQVTGPRHPDWPVLAARLAGAPLDRLRADGMDSALTLHMTALADLLDEAAGEDPEAAAATDTADPPRPHPVRRPGTGMVEERLLSHERVYWRAIGEMVGLSKPRTIDGVLVAALLCGARDRREAAALLDRVPGLGRQTADVRDAVADWIAALYPPSHDGQLWGSLHPDRLAEFFVGDHLRSDPGLCDDLADGASGPQAVRLLTLYARAAAHPAHFGRLDATLVDLCVGHPDVLASAAIDVSTRVERPEPLQTALYRLADDLAADPAALLRIAGHLPQPTRRLADFALHLTQRLVELHRAWAAEDPGRLADLAAQLRKLCGRLLATGRRQEAYETAREALRLFRRLAREDPETFEVQLAACLHNLSMTLDGLGRHEEAVFPAHQAVRLYLRVGRRDGGAALPELAHALNAVSIVESTLGRMEVALAANEEAVAVRRRLVAERGDAFRPDLAAALNNQAHRMRDVGRAAEGLRAARESVALCRTLAEEHPDAHLPALATGLGTLSGCLEHVGEHAEALRCIEEAVAIRRELAHEHPERWRPDLARSLNSLAIDQGERGLAVQAAETAAEAAGIYRILAEKEPLAYQEPLAMTLNTLSTQCESAGRTQEALKASGEAVALYRDLATRNPRVYRVDLAMALTTRADALARAEHGEEALEASREAVALYRPLAAERPETQLMALCKALNNLALHLKAAGRMEEALDVLDDVVDRIRHGSFPAALAVPVHRLLAVALLNKATCLNPLGRQEEALAAAEESTQVFRELHEGEPGTYAPYLVKALSARHTLLLLTGRAREVPDAVAQTVRIRRELMRADAAEQRPQYAQDLTLLGSALVGRGRHGEAATALREAAAVHRELAAEDPAHRTALVQVLAELGNALLGSGLPEEALTAAKEAIAALDAAALEDVADRPLRTWALIVLGCASHALERPETEEVLRLAADLAAGLNGGTPGPVRHPLLIAVLAVLGQHLAQAGRADEGLPALRRATELASCPDTASPVPPALRAAALLGLGHHLAVDLADHTAAMTATEEALELYEELAAADPEVHGGDLAWALAHHGLRLTEAGRHHEALHATARAVALARPLAAASPAAHELRLAVALYAHARAARHDGSRPTEAREHLSEALTLLRALAHRMPGLASPYLDDAERIGATPLRVDRWDGFPGGVLKAGHPTVREDGHE</sequence>
<comment type="caution">
    <text evidence="2">The sequence shown here is derived from an EMBL/GenBank/DDBJ whole genome shotgun (WGS) entry which is preliminary data.</text>
</comment>
<organism evidence="2 3">
    <name type="scientific">Streptomyces palmae</name>
    <dbReference type="NCBI Taxonomy" id="1701085"/>
    <lineage>
        <taxon>Bacteria</taxon>
        <taxon>Bacillati</taxon>
        <taxon>Actinomycetota</taxon>
        <taxon>Actinomycetes</taxon>
        <taxon>Kitasatosporales</taxon>
        <taxon>Streptomycetaceae</taxon>
        <taxon>Streptomyces</taxon>
    </lineage>
</organism>
<name>A0A4Z0H5L8_9ACTN</name>
<dbReference type="Proteomes" id="UP000297948">
    <property type="component" value="Unassembled WGS sequence"/>
</dbReference>
<reference evidence="2 3" key="1">
    <citation type="submission" date="2019-03" db="EMBL/GenBank/DDBJ databases">
        <authorList>
            <person name="Gonzalez-Pimentel J.L."/>
        </authorList>
    </citation>
    <scope>NUCLEOTIDE SEQUENCE [LARGE SCALE GENOMIC DNA]</scope>
    <source>
        <strain evidence="2 3">JCM 31289</strain>
    </source>
</reference>